<feature type="region of interest" description="Disordered" evidence="1">
    <location>
        <begin position="50"/>
        <end position="106"/>
    </location>
</feature>
<feature type="compositionally biased region" description="Polar residues" evidence="1">
    <location>
        <begin position="96"/>
        <end position="106"/>
    </location>
</feature>
<gene>
    <name evidence="2" type="ORF">CLOSAC_45950</name>
</gene>
<sequence length="106" mass="12396">MSTERISDNQTQINSIQSRINNMHLSEPSESDIEKFKRLYLPESKVNYQPSQEKIERLNNLNSSKSEPDDSDIEKFKRLYLPTSKANYEPSEESIENVNNLNYPNI</sequence>
<reference evidence="2 3" key="1">
    <citation type="submission" date="2016-05" db="EMBL/GenBank/DDBJ databases">
        <title>Microbial solvent formation.</title>
        <authorList>
            <person name="Poehlein A."/>
            <person name="Montoya Solano J.D."/>
            <person name="Flitsch S."/>
            <person name="Krabben P."/>
            <person name="Duerre P."/>
            <person name="Daniel R."/>
        </authorList>
    </citation>
    <scope>NUCLEOTIDE SEQUENCE [LARGE SCALE GENOMIC DNA]</scope>
    <source>
        <strain evidence="2 3">L1-8</strain>
    </source>
</reference>
<dbReference type="RefSeq" id="WP_176127747.1">
    <property type="nucleotide sequence ID" value="NZ_LZYZ01000016.1"/>
</dbReference>
<dbReference type="Proteomes" id="UP000191154">
    <property type="component" value="Unassembled WGS sequence"/>
</dbReference>
<dbReference type="EMBL" id="LZYZ01000016">
    <property type="protein sequence ID" value="OOM05239.1"/>
    <property type="molecule type" value="Genomic_DNA"/>
</dbReference>
<protein>
    <submittedName>
        <fullName evidence="2">Uncharacterized protein</fullName>
    </submittedName>
</protein>
<name>A0A1S8MM36_CLOSA</name>
<comment type="caution">
    <text evidence="2">The sequence shown here is derived from an EMBL/GenBank/DDBJ whole genome shotgun (WGS) entry which is preliminary data.</text>
</comment>
<evidence type="ECO:0000313" key="2">
    <source>
        <dbReference type="EMBL" id="OOM05239.1"/>
    </source>
</evidence>
<accession>A0A1S8MM36</accession>
<proteinExistence type="predicted"/>
<dbReference type="AlphaFoldDB" id="A0A1S8MM36"/>
<evidence type="ECO:0000256" key="1">
    <source>
        <dbReference type="SAM" id="MobiDB-lite"/>
    </source>
</evidence>
<evidence type="ECO:0000313" key="3">
    <source>
        <dbReference type="Proteomes" id="UP000191154"/>
    </source>
</evidence>
<organism evidence="2 3">
    <name type="scientific">Clostridium saccharobutylicum</name>
    <dbReference type="NCBI Taxonomy" id="169679"/>
    <lineage>
        <taxon>Bacteria</taxon>
        <taxon>Bacillati</taxon>
        <taxon>Bacillota</taxon>
        <taxon>Clostridia</taxon>
        <taxon>Eubacteriales</taxon>
        <taxon>Clostridiaceae</taxon>
        <taxon>Clostridium</taxon>
    </lineage>
</organism>